<evidence type="ECO:0000313" key="5">
    <source>
        <dbReference type="WormBase" id="SRAE_1000074000"/>
    </source>
</evidence>
<keyword evidence="3" id="KW-1185">Reference proteome</keyword>
<evidence type="ECO:0000313" key="4">
    <source>
        <dbReference type="WBParaSite" id="SRAE_1000074000.1"/>
    </source>
</evidence>
<dbReference type="GeneID" id="36374832"/>
<evidence type="ECO:0000313" key="2">
    <source>
        <dbReference type="EMBL" id="CEF62467.1"/>
    </source>
</evidence>
<dbReference type="OrthoDB" id="5824843at2759"/>
<dbReference type="Proteomes" id="UP000035682">
    <property type="component" value="Unplaced"/>
</dbReference>
<dbReference type="WormBase" id="SRAE_1000074000">
    <property type="protein sequence ID" value="SRP03795"/>
    <property type="gene ID" value="WBGene00257337"/>
</dbReference>
<proteinExistence type="predicted"/>
<dbReference type="EMBL" id="LN609528">
    <property type="protein sequence ID" value="CEF62467.1"/>
    <property type="molecule type" value="Genomic_DNA"/>
</dbReference>
<dbReference type="AlphaFoldDB" id="A0A090L2Y1"/>
<dbReference type="RefSeq" id="XP_024501669.1">
    <property type="nucleotide sequence ID" value="XM_024647609.1"/>
</dbReference>
<evidence type="ECO:0000313" key="3">
    <source>
        <dbReference type="Proteomes" id="UP000035682"/>
    </source>
</evidence>
<evidence type="ECO:0000256" key="1">
    <source>
        <dbReference type="SAM" id="SignalP"/>
    </source>
</evidence>
<reference evidence="2" key="1">
    <citation type="submission" date="2014-09" db="EMBL/GenBank/DDBJ databases">
        <authorList>
            <person name="Aslett A.Martin."/>
        </authorList>
    </citation>
    <scope>NUCLEOTIDE SEQUENCE</scope>
    <source>
        <strain evidence="2">ED321 Heterogonic</strain>
    </source>
</reference>
<feature type="signal peptide" evidence="1">
    <location>
        <begin position="1"/>
        <end position="21"/>
    </location>
</feature>
<feature type="chain" id="PRO_5015030397" evidence="1">
    <location>
        <begin position="22"/>
        <end position="220"/>
    </location>
</feature>
<accession>A0A090L2Y1</accession>
<reference evidence="4" key="3">
    <citation type="submission" date="2020-12" db="UniProtKB">
        <authorList>
            <consortium name="WormBaseParasite"/>
        </authorList>
    </citation>
    <scope>IDENTIFICATION</scope>
</reference>
<name>A0A090L2Y1_STRRB</name>
<dbReference type="WBParaSite" id="SRAE_1000074000.1">
    <property type="protein sequence ID" value="SRAE_1000074000.1"/>
    <property type="gene ID" value="WBGene00257337"/>
</dbReference>
<sequence>MEINNIFYIFLFLYLLNFINAEKPPNVLTCNKSKLPTTWLWTEGHGILDIGTAGMTPDGPDYCIDFNNTSTFVQIQYHIDLFNTSKKISYIKKEKMSFIKNEKITKDSNITNSCNNKNDQIHYCFPLCVNSTLQDIATKNALLYRSARETAKYIYKDMNERKNFVVTVLKISLDTKNPAKLLQDVFFDPNYCSVYIGIQTIGYPYLYEIQIAKIYNSKIN</sequence>
<dbReference type="OMA" id="GCVNNNT"/>
<gene>
    <name evidence="2 4 5" type="ORF">SRAE_1000074000</name>
</gene>
<protein>
    <submittedName>
        <fullName evidence="2 4">Uncharacterized protein</fullName>
    </submittedName>
</protein>
<keyword evidence="1" id="KW-0732">Signal</keyword>
<reference evidence="3" key="2">
    <citation type="submission" date="2014-09" db="EMBL/GenBank/DDBJ databases">
        <authorList>
            <person name="Martin A.A."/>
        </authorList>
    </citation>
    <scope>NUCLEOTIDE SEQUENCE</scope>
    <source>
        <strain evidence="3">ED321</strain>
    </source>
</reference>
<organism evidence="2">
    <name type="scientific">Strongyloides ratti</name>
    <name type="common">Parasitic roundworm</name>
    <dbReference type="NCBI Taxonomy" id="34506"/>
    <lineage>
        <taxon>Eukaryota</taxon>
        <taxon>Metazoa</taxon>
        <taxon>Ecdysozoa</taxon>
        <taxon>Nematoda</taxon>
        <taxon>Chromadorea</taxon>
        <taxon>Rhabditida</taxon>
        <taxon>Tylenchina</taxon>
        <taxon>Panagrolaimomorpha</taxon>
        <taxon>Strongyloidoidea</taxon>
        <taxon>Strongyloididae</taxon>
        <taxon>Strongyloides</taxon>
    </lineage>
</organism>
<dbReference type="CTD" id="36374832"/>